<dbReference type="AlphaFoldDB" id="A0A318TP01"/>
<dbReference type="Pfam" id="PF00533">
    <property type="entry name" value="BRCT"/>
    <property type="match status" value="1"/>
</dbReference>
<dbReference type="CDD" id="cd17748">
    <property type="entry name" value="BRCT_DNA_ligase_like"/>
    <property type="match status" value="1"/>
</dbReference>
<keyword evidence="3" id="KW-1185">Reference proteome</keyword>
<organism evidence="2 3">
    <name type="scientific">Ureibacillus chungkukjangi</name>
    <dbReference type="NCBI Taxonomy" id="1202712"/>
    <lineage>
        <taxon>Bacteria</taxon>
        <taxon>Bacillati</taxon>
        <taxon>Bacillota</taxon>
        <taxon>Bacilli</taxon>
        <taxon>Bacillales</taxon>
        <taxon>Caryophanaceae</taxon>
        <taxon>Ureibacillus</taxon>
    </lineage>
</organism>
<dbReference type="SMART" id="SM00292">
    <property type="entry name" value="BRCT"/>
    <property type="match status" value="1"/>
</dbReference>
<accession>A0A318TP01</accession>
<feature type="domain" description="BRCT" evidence="1">
    <location>
        <begin position="19"/>
        <end position="97"/>
    </location>
</feature>
<dbReference type="InterPro" id="IPR001357">
    <property type="entry name" value="BRCT_dom"/>
</dbReference>
<dbReference type="InterPro" id="IPR036420">
    <property type="entry name" value="BRCT_dom_sf"/>
</dbReference>
<protein>
    <submittedName>
        <fullName evidence="2">BRCA1 C Terminus (BRCT) protein</fullName>
    </submittedName>
</protein>
<dbReference type="RefSeq" id="WP_107933022.1">
    <property type="nucleotide sequence ID" value="NZ_JAMAWO010000001.1"/>
</dbReference>
<dbReference type="Proteomes" id="UP000247416">
    <property type="component" value="Unassembled WGS sequence"/>
</dbReference>
<dbReference type="PROSITE" id="PS50172">
    <property type="entry name" value="BRCT"/>
    <property type="match status" value="1"/>
</dbReference>
<gene>
    <name evidence="2" type="ORF">BJ095_11274</name>
</gene>
<dbReference type="Gene3D" id="3.40.50.10190">
    <property type="entry name" value="BRCT domain"/>
    <property type="match status" value="1"/>
</dbReference>
<dbReference type="OrthoDB" id="9803913at2"/>
<name>A0A318TP01_9BACL</name>
<reference evidence="2 3" key="1">
    <citation type="submission" date="2018-06" db="EMBL/GenBank/DDBJ databases">
        <title>Genomic Encyclopedia of Archaeal and Bacterial Type Strains, Phase II (KMG-II): from individual species to whole genera.</title>
        <authorList>
            <person name="Goeker M."/>
        </authorList>
    </citation>
    <scope>NUCLEOTIDE SEQUENCE [LARGE SCALE GENOMIC DNA]</scope>
    <source>
        <strain evidence="2 3">KACC 16626</strain>
    </source>
</reference>
<evidence type="ECO:0000313" key="3">
    <source>
        <dbReference type="Proteomes" id="UP000247416"/>
    </source>
</evidence>
<dbReference type="EMBL" id="QJTJ01000012">
    <property type="protein sequence ID" value="PYF06113.1"/>
    <property type="molecule type" value="Genomic_DNA"/>
</dbReference>
<sequence length="109" mass="12194">MNENIDNIEVIQFSNPAQQLVHPFSNKQIVFTGALSTMTRVEAAKKVRAYGGVLQGAVTKETDFVILGDKRRGVSSKQLKAEQLISLGVDIQIMLEEDFLWVLSMKIEK</sequence>
<proteinExistence type="predicted"/>
<dbReference type="SUPFAM" id="SSF52113">
    <property type="entry name" value="BRCT domain"/>
    <property type="match status" value="1"/>
</dbReference>
<evidence type="ECO:0000259" key="1">
    <source>
        <dbReference type="PROSITE" id="PS50172"/>
    </source>
</evidence>
<comment type="caution">
    <text evidence="2">The sequence shown here is derived from an EMBL/GenBank/DDBJ whole genome shotgun (WGS) entry which is preliminary data.</text>
</comment>
<evidence type="ECO:0000313" key="2">
    <source>
        <dbReference type="EMBL" id="PYF06113.1"/>
    </source>
</evidence>